<accession>S3DIC7</accession>
<dbReference type="PRINTS" id="PR01239">
    <property type="entry name" value="EP450IICYP52"/>
</dbReference>
<comment type="cofactor">
    <cofactor evidence="1 8">
        <name>heme</name>
        <dbReference type="ChEBI" id="CHEBI:30413"/>
    </cofactor>
</comment>
<dbReference type="OrthoDB" id="1470350at2759"/>
<evidence type="ECO:0000256" key="5">
    <source>
        <dbReference type="ARBA" id="ARBA00023002"/>
    </source>
</evidence>
<dbReference type="PRINTS" id="PR00464">
    <property type="entry name" value="EP450II"/>
</dbReference>
<dbReference type="PANTHER" id="PTHR24287:SF17">
    <property type="entry name" value="P450, PUTATIVE (EUROFUNG)-RELATED"/>
    <property type="match status" value="1"/>
</dbReference>
<keyword evidence="5" id="KW-0560">Oxidoreductase</keyword>
<evidence type="ECO:0000256" key="6">
    <source>
        <dbReference type="ARBA" id="ARBA00023004"/>
    </source>
</evidence>
<dbReference type="GO" id="GO:0016712">
    <property type="term" value="F:oxidoreductase activity, acting on paired donors, with incorporation or reduction of molecular oxygen, reduced flavin or flavoprotein as one donor, and incorporation of one atom of oxygen"/>
    <property type="evidence" value="ECO:0007669"/>
    <property type="project" value="InterPro"/>
</dbReference>
<dbReference type="eggNOG" id="KOG0157">
    <property type="taxonomic scope" value="Eukaryota"/>
</dbReference>
<dbReference type="InterPro" id="IPR002402">
    <property type="entry name" value="Cyt_P450_E_grp-II"/>
</dbReference>
<dbReference type="SUPFAM" id="SSF48264">
    <property type="entry name" value="Cytochrome P450"/>
    <property type="match status" value="1"/>
</dbReference>
<dbReference type="GeneID" id="19461268"/>
<organism evidence="9 10">
    <name type="scientific">Glarea lozoyensis (strain ATCC 20868 / MF5171)</name>
    <dbReference type="NCBI Taxonomy" id="1116229"/>
    <lineage>
        <taxon>Eukaryota</taxon>
        <taxon>Fungi</taxon>
        <taxon>Dikarya</taxon>
        <taxon>Ascomycota</taxon>
        <taxon>Pezizomycotina</taxon>
        <taxon>Leotiomycetes</taxon>
        <taxon>Helotiales</taxon>
        <taxon>Helotiaceae</taxon>
        <taxon>Glarea</taxon>
    </lineage>
</organism>
<dbReference type="AlphaFoldDB" id="S3DIC7"/>
<dbReference type="STRING" id="1116229.S3DIC7"/>
<evidence type="ECO:0000313" key="10">
    <source>
        <dbReference type="Proteomes" id="UP000016922"/>
    </source>
</evidence>
<dbReference type="Proteomes" id="UP000016922">
    <property type="component" value="Unassembled WGS sequence"/>
</dbReference>
<evidence type="ECO:0000256" key="1">
    <source>
        <dbReference type="ARBA" id="ARBA00001971"/>
    </source>
</evidence>
<evidence type="ECO:0000256" key="4">
    <source>
        <dbReference type="ARBA" id="ARBA00022723"/>
    </source>
</evidence>
<dbReference type="GO" id="GO:0020037">
    <property type="term" value="F:heme binding"/>
    <property type="evidence" value="ECO:0007669"/>
    <property type="project" value="InterPro"/>
</dbReference>
<dbReference type="GO" id="GO:0005506">
    <property type="term" value="F:iron ion binding"/>
    <property type="evidence" value="ECO:0007669"/>
    <property type="project" value="InterPro"/>
</dbReference>
<evidence type="ECO:0000313" key="9">
    <source>
        <dbReference type="EMBL" id="EPE26298.1"/>
    </source>
</evidence>
<dbReference type="CDD" id="cd11063">
    <property type="entry name" value="CYP52"/>
    <property type="match status" value="1"/>
</dbReference>
<comment type="similarity">
    <text evidence="2">Belongs to the cytochrome P450 family.</text>
</comment>
<dbReference type="KEGG" id="glz:GLAREA_02210"/>
<proteinExistence type="inferred from homology"/>
<feature type="binding site" description="axial binding residue" evidence="8">
    <location>
        <position position="473"/>
    </location>
    <ligand>
        <name>heme</name>
        <dbReference type="ChEBI" id="CHEBI:30413"/>
    </ligand>
    <ligandPart>
        <name>Fe</name>
        <dbReference type="ChEBI" id="CHEBI:18248"/>
    </ligandPart>
</feature>
<keyword evidence="4 8" id="KW-0479">Metal-binding</keyword>
<dbReference type="InterPro" id="IPR001128">
    <property type="entry name" value="Cyt_P450"/>
</dbReference>
<gene>
    <name evidence="9" type="ORF">GLAREA_02210</name>
</gene>
<sequence length="525" mass="59893">MLSPLYITILLAVIYPSYQLYNSLRYRLQARNAGCSSPSKYRHKDPILGLDLFLRRIESMKLGDTLALDQNLFDTYGKTVQTNVWGTKQYVTMDAKNIQTICATQVDRFGSAPMNNAPCKPFLGDGIITVDGAHWKHSRNLINPIFARAQIAELSTFGSHVRRMIGKIPKDGSTIDMQPLLKMLFLDSNTEFIFGESANSLALETSSVIARRLPAIFDDALKGMRKRFVLGKLAFLAGSDKEWLGKCAEVHAIIDGFIEEEIRVKQLAKRDELSKKSKSEETPYSYVLLKELVRATDDKIFIRNELMNVFFPARDTTAAMTGNILFLLARHPEVWNTLRKEVLAVGEQELTFELLKSMKYMNAVMSEGKSFIRRPLTDDEKLRLYSLGLRLLNPVARSWKTCTQTCILPHGGGPNGDKPILLQPGDQVDMSFASMHVDPDIWVTDSRKFKPERWIGLKHSWNFIPFFGGRRTCPAQQNVLTDMSYVLTRLMQEFKYCENRDEYKNYVEEFVFTKESRNGVKVAFL</sequence>
<evidence type="ECO:0000256" key="8">
    <source>
        <dbReference type="PIRSR" id="PIRSR602402-1"/>
    </source>
</evidence>
<dbReference type="Pfam" id="PF00067">
    <property type="entry name" value="p450"/>
    <property type="match status" value="2"/>
</dbReference>
<dbReference type="InterPro" id="IPR047146">
    <property type="entry name" value="Cyt_P450_E_CYP52_fungi"/>
</dbReference>
<dbReference type="EMBL" id="KE145371">
    <property type="protein sequence ID" value="EPE26298.1"/>
    <property type="molecule type" value="Genomic_DNA"/>
</dbReference>
<dbReference type="InterPro" id="IPR002974">
    <property type="entry name" value="Cyt_P450_E_CYP52_ascomycetes"/>
</dbReference>
<dbReference type="InterPro" id="IPR036396">
    <property type="entry name" value="Cyt_P450_sf"/>
</dbReference>
<dbReference type="Gene3D" id="1.10.630.10">
    <property type="entry name" value="Cytochrome P450"/>
    <property type="match status" value="1"/>
</dbReference>
<keyword evidence="3 8" id="KW-0349">Heme</keyword>
<dbReference type="OMA" id="ERKMVMT"/>
<dbReference type="PANTHER" id="PTHR24287">
    <property type="entry name" value="P450, PUTATIVE (EUROFUNG)-RELATED"/>
    <property type="match status" value="1"/>
</dbReference>
<name>S3DIC7_GLAL2</name>
<keyword evidence="7" id="KW-0503">Monooxygenase</keyword>
<dbReference type="RefSeq" id="XP_008087617.1">
    <property type="nucleotide sequence ID" value="XM_008089426.1"/>
</dbReference>
<keyword evidence="6 8" id="KW-0408">Iron</keyword>
<keyword evidence="10" id="KW-1185">Reference proteome</keyword>
<protein>
    <submittedName>
        <fullName evidence="9">Cytochrome P450</fullName>
    </submittedName>
</protein>
<evidence type="ECO:0000256" key="3">
    <source>
        <dbReference type="ARBA" id="ARBA00022617"/>
    </source>
</evidence>
<evidence type="ECO:0000256" key="7">
    <source>
        <dbReference type="ARBA" id="ARBA00023033"/>
    </source>
</evidence>
<evidence type="ECO:0000256" key="2">
    <source>
        <dbReference type="ARBA" id="ARBA00010617"/>
    </source>
</evidence>
<dbReference type="HOGENOM" id="CLU_001570_27_0_1"/>
<reference evidence="9 10" key="1">
    <citation type="journal article" date="2013" name="BMC Genomics">
        <title>Genomics-driven discovery of the pneumocandin biosynthetic gene cluster in the fungus Glarea lozoyensis.</title>
        <authorList>
            <person name="Chen L."/>
            <person name="Yue Q."/>
            <person name="Zhang X."/>
            <person name="Xiang M."/>
            <person name="Wang C."/>
            <person name="Li S."/>
            <person name="Che Y."/>
            <person name="Ortiz-Lopez F.J."/>
            <person name="Bills G.F."/>
            <person name="Liu X."/>
            <person name="An Z."/>
        </authorList>
    </citation>
    <scope>NUCLEOTIDE SEQUENCE [LARGE SCALE GENOMIC DNA]</scope>
    <source>
        <strain evidence="10">ATCC 20868 / MF5171</strain>
    </source>
</reference>